<gene>
    <name evidence="3" type="ORF">ASPCAL02254</name>
</gene>
<dbReference type="EMBL" id="CDMC01000002">
    <property type="protein sequence ID" value="CEN59813.1"/>
    <property type="molecule type" value="Genomic_DNA"/>
</dbReference>
<feature type="region of interest" description="Disordered" evidence="2">
    <location>
        <begin position="79"/>
        <end position="157"/>
    </location>
</feature>
<dbReference type="OrthoDB" id="4508198at2759"/>
<dbReference type="Proteomes" id="UP000054771">
    <property type="component" value="Unassembled WGS sequence"/>
</dbReference>
<dbReference type="InterPro" id="IPR009057">
    <property type="entry name" value="Homeodomain-like_sf"/>
</dbReference>
<feature type="compositionally biased region" description="Polar residues" evidence="2">
    <location>
        <begin position="1"/>
        <end position="15"/>
    </location>
</feature>
<feature type="region of interest" description="Disordered" evidence="2">
    <location>
        <begin position="1"/>
        <end position="27"/>
    </location>
</feature>
<keyword evidence="4" id="KW-1185">Reference proteome</keyword>
<dbReference type="AlphaFoldDB" id="A0A0U5GNF0"/>
<accession>A0A0U5GNF0</accession>
<dbReference type="SUPFAM" id="SSF46689">
    <property type="entry name" value="Homeodomain-like"/>
    <property type="match status" value="1"/>
</dbReference>
<reference evidence="4" key="1">
    <citation type="journal article" date="2016" name="Genome Announc.">
        <title>Draft genome sequences of fungus Aspergillus calidoustus.</title>
        <authorList>
            <person name="Horn F."/>
            <person name="Linde J."/>
            <person name="Mattern D.J."/>
            <person name="Walther G."/>
            <person name="Guthke R."/>
            <person name="Scherlach K."/>
            <person name="Martin K."/>
            <person name="Brakhage A.A."/>
            <person name="Petzke L."/>
            <person name="Valiante V."/>
        </authorList>
    </citation>
    <scope>NUCLEOTIDE SEQUENCE [LARGE SCALE GENOMIC DNA]</scope>
    <source>
        <strain evidence="4">SF006504</strain>
    </source>
</reference>
<evidence type="ECO:0000256" key="1">
    <source>
        <dbReference type="SAM" id="Coils"/>
    </source>
</evidence>
<feature type="region of interest" description="Disordered" evidence="2">
    <location>
        <begin position="314"/>
        <end position="369"/>
    </location>
</feature>
<feature type="region of interest" description="Disordered" evidence="2">
    <location>
        <begin position="269"/>
        <end position="294"/>
    </location>
</feature>
<organism evidence="3 4">
    <name type="scientific">Aspergillus calidoustus</name>
    <dbReference type="NCBI Taxonomy" id="454130"/>
    <lineage>
        <taxon>Eukaryota</taxon>
        <taxon>Fungi</taxon>
        <taxon>Dikarya</taxon>
        <taxon>Ascomycota</taxon>
        <taxon>Pezizomycotina</taxon>
        <taxon>Eurotiomycetes</taxon>
        <taxon>Eurotiomycetidae</taxon>
        <taxon>Eurotiales</taxon>
        <taxon>Aspergillaceae</taxon>
        <taxon>Aspergillus</taxon>
        <taxon>Aspergillus subgen. Nidulantes</taxon>
    </lineage>
</organism>
<keyword evidence="1" id="KW-0175">Coiled coil</keyword>
<evidence type="ECO:0000313" key="4">
    <source>
        <dbReference type="Proteomes" id="UP000054771"/>
    </source>
</evidence>
<proteinExistence type="predicted"/>
<protein>
    <submittedName>
        <fullName evidence="3">Uncharacterized protein</fullName>
    </submittedName>
</protein>
<feature type="compositionally biased region" description="Low complexity" evidence="2">
    <location>
        <begin position="316"/>
        <end position="325"/>
    </location>
</feature>
<feature type="compositionally biased region" description="Polar residues" evidence="2">
    <location>
        <begin position="141"/>
        <end position="151"/>
    </location>
</feature>
<feature type="compositionally biased region" description="Polar residues" evidence="2">
    <location>
        <begin position="283"/>
        <end position="294"/>
    </location>
</feature>
<sequence>MDDSASLSLFSQMSPGSIEGLPRTPRTWKPWTDEERARLKLQRNLNSHLSWTEFAKLNLFPGRSKNSISLEFCKMEKAERQKKLQSKKRRPENDGANPNSPVHRSKRRPIAYETVVIDSDDEESSPEDGNILYSGEMEPLQTPNRISSPDTGRSPDKRQEIRTLLLKLPYKRTQPVAGLPEKPPYPIPPPPVAIQSENWQHTPTPPTPLTTIPINPTQLAAVLPPKPPCAVPPLPGVVGSDNTSRLTEDALAHVGNRNVLDADNAHSAPMSVSDATELGDTLPRNNSSDTTQTHQAALTPVATENLLLHEPHRAAEATPSSAASPITGKLPPLSRDKLVLPSQQKRNQMVSPTSAVNSASVGGRSASLPVTCSDVSKPKAGGPDQTGTSIPPSADYKILWPLPNKSAQESKITEVCQGLSHLLRSGVIDGKRRDAVEKAAAIQQRNLQKQMDDLKEKVARQAEQIGRLLELNKEKDQRIAALEDFEEQLVVAFLNTPYKRRSTEKGNSAE</sequence>
<feature type="compositionally biased region" description="Polar residues" evidence="2">
    <location>
        <begin position="341"/>
        <end position="360"/>
    </location>
</feature>
<evidence type="ECO:0000256" key="2">
    <source>
        <dbReference type="SAM" id="MobiDB-lite"/>
    </source>
</evidence>
<name>A0A0U5GNF0_ASPCI</name>
<evidence type="ECO:0000313" key="3">
    <source>
        <dbReference type="EMBL" id="CEN59813.1"/>
    </source>
</evidence>
<feature type="coiled-coil region" evidence="1">
    <location>
        <begin position="437"/>
        <end position="488"/>
    </location>
</feature>